<dbReference type="PANTHER" id="PTHR34374:SF1">
    <property type="entry name" value="LARGE RIBOSOMAL RNA SUBUNIT ACCUMULATION PROTEIN YCED HOMOLOG 1, CHLOROPLASTIC"/>
    <property type="match status" value="1"/>
</dbReference>
<dbReference type="OrthoDB" id="9790372at2"/>
<dbReference type="Pfam" id="PF02620">
    <property type="entry name" value="YceD"/>
    <property type="match status" value="1"/>
</dbReference>
<dbReference type="HOGENOM" id="CLU_100236_2_0_0"/>
<dbReference type="Proteomes" id="UP000000263">
    <property type="component" value="Chromosome"/>
</dbReference>
<evidence type="ECO:0000313" key="1">
    <source>
        <dbReference type="EMBL" id="ABU57897.1"/>
    </source>
</evidence>
<dbReference type="PANTHER" id="PTHR34374">
    <property type="entry name" value="LARGE RIBOSOMAL RNA SUBUNIT ACCUMULATION PROTEIN YCED HOMOLOG 1, CHLOROPLASTIC"/>
    <property type="match status" value="1"/>
</dbReference>
<reference evidence="1 2" key="1">
    <citation type="submission" date="2007-08" db="EMBL/GenBank/DDBJ databases">
        <title>Complete sequence of Roseiflexus castenholzii DSM 13941.</title>
        <authorList>
            <consortium name="US DOE Joint Genome Institute"/>
            <person name="Copeland A."/>
            <person name="Lucas S."/>
            <person name="Lapidus A."/>
            <person name="Barry K."/>
            <person name="Glavina del Rio T."/>
            <person name="Dalin E."/>
            <person name="Tice H."/>
            <person name="Pitluck S."/>
            <person name="Thompson L.S."/>
            <person name="Brettin T."/>
            <person name="Bruce D."/>
            <person name="Detter J.C."/>
            <person name="Han C."/>
            <person name="Tapia R."/>
            <person name="Schmutz J."/>
            <person name="Larimer F."/>
            <person name="Land M."/>
            <person name="Hauser L."/>
            <person name="Kyrpides N."/>
            <person name="Mikhailova N."/>
            <person name="Bryant D.A."/>
            <person name="Hanada S."/>
            <person name="Tsukatani Y."/>
            <person name="Richardson P."/>
        </authorList>
    </citation>
    <scope>NUCLEOTIDE SEQUENCE [LARGE SCALE GENOMIC DNA]</scope>
    <source>
        <strain evidence="2">DSM 13941 / HLO8</strain>
    </source>
</reference>
<accession>A7NK77</accession>
<gene>
    <name evidence="1" type="ordered locus">Rcas_1805</name>
</gene>
<dbReference type="EMBL" id="CP000804">
    <property type="protein sequence ID" value="ABU57897.1"/>
    <property type="molecule type" value="Genomic_DNA"/>
</dbReference>
<dbReference type="KEGG" id="rca:Rcas_1805"/>
<organism evidence="1 2">
    <name type="scientific">Roseiflexus castenholzii (strain DSM 13941 / HLO8)</name>
    <dbReference type="NCBI Taxonomy" id="383372"/>
    <lineage>
        <taxon>Bacteria</taxon>
        <taxon>Bacillati</taxon>
        <taxon>Chloroflexota</taxon>
        <taxon>Chloroflexia</taxon>
        <taxon>Chloroflexales</taxon>
        <taxon>Roseiflexineae</taxon>
        <taxon>Roseiflexaceae</taxon>
        <taxon>Roseiflexus</taxon>
    </lineage>
</organism>
<evidence type="ECO:0000313" key="2">
    <source>
        <dbReference type="Proteomes" id="UP000000263"/>
    </source>
</evidence>
<dbReference type="AlphaFoldDB" id="A7NK77"/>
<dbReference type="STRING" id="383372.Rcas_1805"/>
<keyword evidence="2" id="KW-1185">Reference proteome</keyword>
<name>A7NK77_ROSCS</name>
<proteinExistence type="predicted"/>
<sequence length="182" mass="20532">MHMSKPITDLKFNVAQLLREYVGASRRYDFAEPVLRLDDTLEMRGMVGEVRFTRTASGVLVDVHARGTVEMECVRCLNPAVQPIEVRFRDEFHSRIDVTTGTPLPQPDEEDPFYLDELHMADVGEMLREYVLLELPMQPLCRPDCRGLCPECGADLNVEQCSCGSSGGDERFAALRALLKPE</sequence>
<protein>
    <recommendedName>
        <fullName evidence="3">DUF177 domain-containing protein</fullName>
    </recommendedName>
</protein>
<dbReference type="InterPro" id="IPR003772">
    <property type="entry name" value="YceD"/>
</dbReference>
<evidence type="ECO:0008006" key="3">
    <source>
        <dbReference type="Google" id="ProtNLM"/>
    </source>
</evidence>
<dbReference type="eggNOG" id="COG1399">
    <property type="taxonomic scope" value="Bacteria"/>
</dbReference>
<dbReference type="RefSeq" id="WP_012120322.1">
    <property type="nucleotide sequence ID" value="NC_009767.1"/>
</dbReference>